<organism evidence="2 3">
    <name type="scientific">Pseudo-nitzschia multistriata</name>
    <dbReference type="NCBI Taxonomy" id="183589"/>
    <lineage>
        <taxon>Eukaryota</taxon>
        <taxon>Sar</taxon>
        <taxon>Stramenopiles</taxon>
        <taxon>Ochrophyta</taxon>
        <taxon>Bacillariophyta</taxon>
        <taxon>Bacillariophyceae</taxon>
        <taxon>Bacillariophycidae</taxon>
        <taxon>Bacillariales</taxon>
        <taxon>Bacillariaceae</taxon>
        <taxon>Pseudo-nitzschia</taxon>
    </lineage>
</organism>
<dbReference type="OrthoDB" id="3219396at2759"/>
<dbReference type="Proteomes" id="UP000291116">
    <property type="component" value="Unassembled WGS sequence"/>
</dbReference>
<reference evidence="2 3" key="1">
    <citation type="submission" date="2019-01" db="EMBL/GenBank/DDBJ databases">
        <authorList>
            <person name="Ferrante I. M."/>
        </authorList>
    </citation>
    <scope>NUCLEOTIDE SEQUENCE [LARGE SCALE GENOMIC DNA]</scope>
    <source>
        <strain evidence="2 3">B856</strain>
    </source>
</reference>
<feature type="domain" description="F-box" evidence="1">
    <location>
        <begin position="4"/>
        <end position="57"/>
    </location>
</feature>
<protein>
    <recommendedName>
        <fullName evidence="1">F-box domain-containing protein</fullName>
    </recommendedName>
</protein>
<dbReference type="SUPFAM" id="SSF81383">
    <property type="entry name" value="F-box domain"/>
    <property type="match status" value="1"/>
</dbReference>
<dbReference type="EMBL" id="CAACVS010000346">
    <property type="protein sequence ID" value="VEU41368.1"/>
    <property type="molecule type" value="Genomic_DNA"/>
</dbReference>
<dbReference type="PANTHER" id="PTHR12874">
    <property type="entry name" value="F-BOX ONLY PROTEIN 48-RELATED"/>
    <property type="match status" value="1"/>
</dbReference>
<accession>A0A448ZH40</accession>
<dbReference type="AlphaFoldDB" id="A0A448ZH40"/>
<name>A0A448ZH40_9STRA</name>
<sequence>MSSVGFFPNLSEELLLKVASYLPPRDLLRFQCVSKDLSNLDTDSIWEWHCEERWKPWPRYRLTDQKRVELNSGGTETFGMTWKRRYMFIEKDATRTTLVSRDLQNLKWYLSFVLSGIRGEGRSDHLPIEFAFGEVLLVPGYPPLSYQIVNKTPPSNGDRIRKNLRGDQPFSRKQYLKISNFPPHLISRKKSDAEWLIGNENVIMVSRGEL</sequence>
<dbReference type="PANTHER" id="PTHR12874:SF9">
    <property type="entry name" value="F-BOX ONLY PROTEIN 48"/>
    <property type="match status" value="1"/>
</dbReference>
<evidence type="ECO:0000313" key="2">
    <source>
        <dbReference type="EMBL" id="VEU41368.1"/>
    </source>
</evidence>
<dbReference type="SMART" id="SM00256">
    <property type="entry name" value="FBOX"/>
    <property type="match status" value="1"/>
</dbReference>
<gene>
    <name evidence="2" type="ORF">PSNMU_V1.4_AUG-EV-PASAV3_0082900</name>
</gene>
<dbReference type="GO" id="GO:0031146">
    <property type="term" value="P:SCF-dependent proteasomal ubiquitin-dependent protein catabolic process"/>
    <property type="evidence" value="ECO:0007669"/>
    <property type="project" value="TreeGrafter"/>
</dbReference>
<dbReference type="PROSITE" id="PS50181">
    <property type="entry name" value="FBOX"/>
    <property type="match status" value="1"/>
</dbReference>
<dbReference type="Pfam" id="PF00646">
    <property type="entry name" value="F-box"/>
    <property type="match status" value="1"/>
</dbReference>
<dbReference type="InterPro" id="IPR001810">
    <property type="entry name" value="F-box_dom"/>
</dbReference>
<dbReference type="GO" id="GO:0019005">
    <property type="term" value="C:SCF ubiquitin ligase complex"/>
    <property type="evidence" value="ECO:0007669"/>
    <property type="project" value="TreeGrafter"/>
</dbReference>
<dbReference type="GO" id="GO:0005737">
    <property type="term" value="C:cytoplasm"/>
    <property type="evidence" value="ECO:0007669"/>
    <property type="project" value="TreeGrafter"/>
</dbReference>
<dbReference type="InterPro" id="IPR036047">
    <property type="entry name" value="F-box-like_dom_sf"/>
</dbReference>
<dbReference type="CDD" id="cd09917">
    <property type="entry name" value="F-box_SF"/>
    <property type="match status" value="1"/>
</dbReference>
<keyword evidence="3" id="KW-1185">Reference proteome</keyword>
<proteinExistence type="predicted"/>
<dbReference type="Gene3D" id="1.20.1280.50">
    <property type="match status" value="1"/>
</dbReference>
<evidence type="ECO:0000313" key="3">
    <source>
        <dbReference type="Proteomes" id="UP000291116"/>
    </source>
</evidence>
<evidence type="ECO:0000259" key="1">
    <source>
        <dbReference type="PROSITE" id="PS50181"/>
    </source>
</evidence>